<evidence type="ECO:0000313" key="1">
    <source>
        <dbReference type="EMBL" id="CAJ2652838.1"/>
    </source>
</evidence>
<dbReference type="Proteomes" id="UP001177021">
    <property type="component" value="Unassembled WGS sequence"/>
</dbReference>
<proteinExistence type="predicted"/>
<dbReference type="EMBL" id="CASHSV030000206">
    <property type="protein sequence ID" value="CAJ2652838.1"/>
    <property type="molecule type" value="Genomic_DNA"/>
</dbReference>
<keyword evidence="2" id="KW-1185">Reference proteome</keyword>
<protein>
    <submittedName>
        <fullName evidence="1">Uncharacterized protein</fullName>
    </submittedName>
</protein>
<reference evidence="1" key="1">
    <citation type="submission" date="2023-10" db="EMBL/GenBank/DDBJ databases">
        <authorList>
            <person name="Rodriguez Cubillos JULIANA M."/>
            <person name="De Vega J."/>
        </authorList>
    </citation>
    <scope>NUCLEOTIDE SEQUENCE</scope>
</reference>
<accession>A0ACB0K934</accession>
<sequence>MAASGVNSSKQMKRLESRKSHSWWWDSHISPKNSKWLFENLEEKINIWKDGGICDLNDNSSISMFLTEMDRNIKRMLKLIEEDADSFAKKAEMYYKKRPELVALVEEFYRGYRSLAERYDHVTGELRKNVQSDIQSQGSGFSDTGSEPSSNLPSLNVAQRKSTNRAAGFDFFLGSGGNVSDINQKDGDETSTMTDSDEESDDSSVNNYSAFSRNGSDPGMNRRITELENELREVKEKLWTQEGEHSEVSSSGTRIENADDVYVKINAYEQELMTANVKLRLSEEEITKLKTELKNFRYLDSENINAGVELSSTKDEAVELKEVEVEENIDGAYKELFEPSSETASLTEELRITKENLKASETQVASLKIEVNKSSERIQQLQDQLDSARKDISTWKTKFNSEKRESTKLQERLARLKTSLSDRDHEIRDLKTAVSDAEQKIFPEKANLKSEMSKLLEEQTHLKELIREWECRGRSFEEEIRNIQSEKIEIEAELKNRIELLKAEIEQRENNIKELNVSFDTLKLERDNLNVEIGSLKVDVNSRDSRVESLDRHLNELHMEHVQLITGMEEAHRQIEEMKTTAKELEEQVERQKMEISEAAEEKREAIRQLCFSLEHYRNNYHMLKQHFIGHKRAPILAA</sequence>
<evidence type="ECO:0000313" key="2">
    <source>
        <dbReference type="Proteomes" id="UP001177021"/>
    </source>
</evidence>
<comment type="caution">
    <text evidence="1">The sequence shown here is derived from an EMBL/GenBank/DDBJ whole genome shotgun (WGS) entry which is preliminary data.</text>
</comment>
<organism evidence="1 2">
    <name type="scientific">Trifolium pratense</name>
    <name type="common">Red clover</name>
    <dbReference type="NCBI Taxonomy" id="57577"/>
    <lineage>
        <taxon>Eukaryota</taxon>
        <taxon>Viridiplantae</taxon>
        <taxon>Streptophyta</taxon>
        <taxon>Embryophyta</taxon>
        <taxon>Tracheophyta</taxon>
        <taxon>Spermatophyta</taxon>
        <taxon>Magnoliopsida</taxon>
        <taxon>eudicotyledons</taxon>
        <taxon>Gunneridae</taxon>
        <taxon>Pentapetalae</taxon>
        <taxon>rosids</taxon>
        <taxon>fabids</taxon>
        <taxon>Fabales</taxon>
        <taxon>Fabaceae</taxon>
        <taxon>Papilionoideae</taxon>
        <taxon>50 kb inversion clade</taxon>
        <taxon>NPAAA clade</taxon>
        <taxon>Hologalegina</taxon>
        <taxon>IRL clade</taxon>
        <taxon>Trifolieae</taxon>
        <taxon>Trifolium</taxon>
    </lineage>
</organism>
<gene>
    <name evidence="1" type="ORF">MILVUS5_LOCUS20267</name>
</gene>
<name>A0ACB0K934_TRIPR</name>